<evidence type="ECO:0000256" key="4">
    <source>
        <dbReference type="ARBA" id="ARBA00022723"/>
    </source>
</evidence>
<dbReference type="STRING" id="761204.W2QQW3"/>
<reference evidence="10" key="1">
    <citation type="submission" date="2011-12" db="EMBL/GenBank/DDBJ databases">
        <authorList>
            <consortium name="The Broad Institute Genome Sequencing Platform"/>
            <person name="Russ C."/>
            <person name="Tyler B."/>
            <person name="Panabieres F."/>
            <person name="Shan W."/>
            <person name="Tripathy S."/>
            <person name="Grunwald N."/>
            <person name="Machado M."/>
            <person name="Young S.K."/>
            <person name="Zeng Q."/>
            <person name="Gargeya S."/>
            <person name="Fitzgerald M."/>
            <person name="Haas B."/>
            <person name="Abouelleil A."/>
            <person name="Alvarado L."/>
            <person name="Arachchi H.M."/>
            <person name="Berlin A."/>
            <person name="Chapman S.B."/>
            <person name="Gearin G."/>
            <person name="Goldberg J."/>
            <person name="Griggs A."/>
            <person name="Gujja S."/>
            <person name="Hansen M."/>
            <person name="Heiman D."/>
            <person name="Howarth C."/>
            <person name="Larimer J."/>
            <person name="Lui A."/>
            <person name="MacDonald P.J.P."/>
            <person name="McCowen C."/>
            <person name="Montmayeur A."/>
            <person name="Murphy C."/>
            <person name="Neiman D."/>
            <person name="Pearson M."/>
            <person name="Priest M."/>
            <person name="Roberts A."/>
            <person name="Saif S."/>
            <person name="Shea T."/>
            <person name="Sisk P."/>
            <person name="Stolte C."/>
            <person name="Sykes S."/>
            <person name="Wortman J."/>
            <person name="Nusbaum C."/>
            <person name="Birren B."/>
        </authorList>
    </citation>
    <scope>NUCLEOTIDE SEQUENCE [LARGE SCALE GENOMIC DNA]</scope>
    <source>
        <strain evidence="10">INRA-310</strain>
    </source>
</reference>
<protein>
    <recommendedName>
        <fullName evidence="3">5'-nucleotidase</fullName>
        <ecNumber evidence="3">3.1.3.5</ecNumber>
    </recommendedName>
</protein>
<evidence type="ECO:0000256" key="5">
    <source>
        <dbReference type="ARBA" id="ARBA00022741"/>
    </source>
</evidence>
<dbReference type="Pfam" id="PF05822">
    <property type="entry name" value="UMPH-1"/>
    <property type="match status" value="1"/>
</dbReference>
<keyword evidence="8" id="KW-0546">Nucleotide metabolism</keyword>
<organism evidence="9 10">
    <name type="scientific">Phytophthora nicotianae (strain INRA-310)</name>
    <name type="common">Phytophthora parasitica</name>
    <dbReference type="NCBI Taxonomy" id="761204"/>
    <lineage>
        <taxon>Eukaryota</taxon>
        <taxon>Sar</taxon>
        <taxon>Stramenopiles</taxon>
        <taxon>Oomycota</taxon>
        <taxon>Peronosporomycetes</taxon>
        <taxon>Peronosporales</taxon>
        <taxon>Peronosporaceae</taxon>
        <taxon>Phytophthora</taxon>
    </lineage>
</organism>
<dbReference type="SUPFAM" id="SSF56784">
    <property type="entry name" value="HAD-like"/>
    <property type="match status" value="1"/>
</dbReference>
<keyword evidence="4" id="KW-0479">Metal-binding</keyword>
<evidence type="ECO:0000256" key="2">
    <source>
        <dbReference type="ARBA" id="ARBA00008389"/>
    </source>
</evidence>
<dbReference type="GeneID" id="20190522"/>
<proteinExistence type="inferred from homology"/>
<evidence type="ECO:0000256" key="7">
    <source>
        <dbReference type="ARBA" id="ARBA00022842"/>
    </source>
</evidence>
<dbReference type="AlphaFoldDB" id="W2QQW3"/>
<comment type="catalytic activity">
    <reaction evidence="1">
        <text>a ribonucleoside 5'-phosphate + H2O = a ribonucleoside + phosphate</text>
        <dbReference type="Rhea" id="RHEA:12484"/>
        <dbReference type="ChEBI" id="CHEBI:15377"/>
        <dbReference type="ChEBI" id="CHEBI:18254"/>
        <dbReference type="ChEBI" id="CHEBI:43474"/>
        <dbReference type="ChEBI" id="CHEBI:58043"/>
        <dbReference type="EC" id="3.1.3.5"/>
    </reaction>
</comment>
<dbReference type="GO" id="GO:0000166">
    <property type="term" value="F:nucleotide binding"/>
    <property type="evidence" value="ECO:0007669"/>
    <property type="project" value="UniProtKB-KW"/>
</dbReference>
<dbReference type="Proteomes" id="UP000018817">
    <property type="component" value="Unassembled WGS sequence"/>
</dbReference>
<evidence type="ECO:0000256" key="6">
    <source>
        <dbReference type="ARBA" id="ARBA00022801"/>
    </source>
</evidence>
<dbReference type="GO" id="GO:0005737">
    <property type="term" value="C:cytoplasm"/>
    <property type="evidence" value="ECO:0007669"/>
    <property type="project" value="InterPro"/>
</dbReference>
<accession>W2QQW3</accession>
<dbReference type="InterPro" id="IPR006434">
    <property type="entry name" value="Pyrimidine_nucleotidase_eu"/>
</dbReference>
<keyword evidence="7" id="KW-0460">Magnesium</keyword>
<dbReference type="GO" id="GO:0008253">
    <property type="term" value="F:5'-nucleotidase activity"/>
    <property type="evidence" value="ECO:0007669"/>
    <property type="project" value="UniProtKB-EC"/>
</dbReference>
<evidence type="ECO:0000256" key="8">
    <source>
        <dbReference type="ARBA" id="ARBA00023080"/>
    </source>
</evidence>
<evidence type="ECO:0000256" key="3">
    <source>
        <dbReference type="ARBA" id="ARBA00012643"/>
    </source>
</evidence>
<keyword evidence="5" id="KW-0547">Nucleotide-binding</keyword>
<dbReference type="VEuPathDB" id="FungiDB:PPTG_21923"/>
<dbReference type="EC" id="3.1.3.5" evidence="3"/>
<dbReference type="PANTHER" id="PTHR13045">
    <property type="entry name" value="5'-NUCLEOTIDASE"/>
    <property type="match status" value="1"/>
</dbReference>
<name>W2QQW3_PHYN3</name>
<gene>
    <name evidence="9" type="ORF">PPTG_21923</name>
</gene>
<dbReference type="EMBL" id="KI669570">
    <property type="protein sequence ID" value="ETN15321.1"/>
    <property type="molecule type" value="Genomic_DNA"/>
</dbReference>
<dbReference type="InterPro" id="IPR036412">
    <property type="entry name" value="HAD-like_sf"/>
</dbReference>
<sequence>MTTEGIVYQVEQAVALGSLSFRHGFHPLFKLLNDQQVPTLIFSAGLYDVIHAALEREFTVEIKRNGSSTVNNQTSTSSNVLHL</sequence>
<dbReference type="PANTHER" id="PTHR13045:SF0">
    <property type="entry name" value="7-METHYLGUANOSINE PHOSPHATE-SPECIFIC 5'-NUCLEOTIDASE"/>
    <property type="match status" value="1"/>
</dbReference>
<dbReference type="InterPro" id="IPR023214">
    <property type="entry name" value="HAD_sf"/>
</dbReference>
<dbReference type="Gene3D" id="3.40.50.1000">
    <property type="entry name" value="HAD superfamily/HAD-like"/>
    <property type="match status" value="1"/>
</dbReference>
<dbReference type="GO" id="GO:0000287">
    <property type="term" value="F:magnesium ion binding"/>
    <property type="evidence" value="ECO:0007669"/>
    <property type="project" value="InterPro"/>
</dbReference>
<dbReference type="RefSeq" id="XP_008899339.1">
    <property type="nucleotide sequence ID" value="XM_008901091.1"/>
</dbReference>
<comment type="similarity">
    <text evidence="2">Belongs to the pyrimidine 5'-nucleotidase family.</text>
</comment>
<reference evidence="9 10" key="2">
    <citation type="submission" date="2013-11" db="EMBL/GenBank/DDBJ databases">
        <title>The Genome Sequence of Phytophthora parasitica INRA-310.</title>
        <authorList>
            <consortium name="The Broad Institute Genomics Platform"/>
            <person name="Russ C."/>
            <person name="Tyler B."/>
            <person name="Panabieres F."/>
            <person name="Shan W."/>
            <person name="Tripathy S."/>
            <person name="Grunwald N."/>
            <person name="Machado M."/>
            <person name="Johnson C.S."/>
            <person name="Arredondo F."/>
            <person name="Hong C."/>
            <person name="Coffey M."/>
            <person name="Young S.K."/>
            <person name="Zeng Q."/>
            <person name="Gargeya S."/>
            <person name="Fitzgerald M."/>
            <person name="Abouelleil A."/>
            <person name="Alvarado L."/>
            <person name="Chapman S.B."/>
            <person name="Gainer-Dewar J."/>
            <person name="Goldberg J."/>
            <person name="Griggs A."/>
            <person name="Gujja S."/>
            <person name="Hansen M."/>
            <person name="Howarth C."/>
            <person name="Imamovic A."/>
            <person name="Ireland A."/>
            <person name="Larimer J."/>
            <person name="McCowan C."/>
            <person name="Murphy C."/>
            <person name="Pearson M."/>
            <person name="Poon T.W."/>
            <person name="Priest M."/>
            <person name="Roberts A."/>
            <person name="Saif S."/>
            <person name="Shea T."/>
            <person name="Sykes S."/>
            <person name="Wortman J."/>
            <person name="Nusbaum C."/>
            <person name="Birren B."/>
        </authorList>
    </citation>
    <scope>NUCLEOTIDE SEQUENCE [LARGE SCALE GENOMIC DNA]</scope>
    <source>
        <strain evidence="9 10">INRA-310</strain>
    </source>
</reference>
<evidence type="ECO:0000313" key="10">
    <source>
        <dbReference type="Proteomes" id="UP000018817"/>
    </source>
</evidence>
<keyword evidence="6" id="KW-0378">Hydrolase</keyword>
<dbReference type="GO" id="GO:0009117">
    <property type="term" value="P:nucleotide metabolic process"/>
    <property type="evidence" value="ECO:0007669"/>
    <property type="project" value="UniProtKB-KW"/>
</dbReference>
<evidence type="ECO:0000313" key="9">
    <source>
        <dbReference type="EMBL" id="ETN15321.1"/>
    </source>
</evidence>
<evidence type="ECO:0000256" key="1">
    <source>
        <dbReference type="ARBA" id="ARBA00000815"/>
    </source>
</evidence>